<protein>
    <submittedName>
        <fullName evidence="9">Carbohydrate ABC transporter permease</fullName>
    </submittedName>
</protein>
<keyword evidence="2 7" id="KW-0813">Transport</keyword>
<keyword evidence="6 7" id="KW-0472">Membrane</keyword>
<accession>A0ABY6Z2T4</accession>
<feature type="transmembrane region" description="Helical" evidence="7">
    <location>
        <begin position="74"/>
        <end position="93"/>
    </location>
</feature>
<dbReference type="SUPFAM" id="SSF161098">
    <property type="entry name" value="MetI-like"/>
    <property type="match status" value="1"/>
</dbReference>
<dbReference type="Gene3D" id="1.10.3720.10">
    <property type="entry name" value="MetI-like"/>
    <property type="match status" value="1"/>
</dbReference>
<comment type="subcellular location">
    <subcellularLocation>
        <location evidence="1 7">Cell membrane</location>
        <topology evidence="1 7">Multi-pass membrane protein</topology>
    </subcellularLocation>
</comment>
<evidence type="ECO:0000313" key="10">
    <source>
        <dbReference type="Proteomes" id="UP001164803"/>
    </source>
</evidence>
<feature type="transmembrane region" description="Helical" evidence="7">
    <location>
        <begin position="236"/>
        <end position="261"/>
    </location>
</feature>
<dbReference type="CDD" id="cd06261">
    <property type="entry name" value="TM_PBP2"/>
    <property type="match status" value="1"/>
</dbReference>
<evidence type="ECO:0000256" key="3">
    <source>
        <dbReference type="ARBA" id="ARBA00022475"/>
    </source>
</evidence>
<keyword evidence="5 7" id="KW-1133">Transmembrane helix</keyword>
<dbReference type="PANTHER" id="PTHR43744:SF8">
    <property type="entry name" value="SN-GLYCEROL-3-PHOSPHATE TRANSPORT SYSTEM PERMEASE PROTEIN UGPE"/>
    <property type="match status" value="1"/>
</dbReference>
<dbReference type="Proteomes" id="UP001164803">
    <property type="component" value="Chromosome"/>
</dbReference>
<reference evidence="9" key="1">
    <citation type="submission" date="2022-08" db="EMBL/GenBank/DDBJ databases">
        <title>Alicyclobacillus dauci DSM2870, complete genome.</title>
        <authorList>
            <person name="Wang Q."/>
            <person name="Cai R."/>
            <person name="Wang Z."/>
        </authorList>
    </citation>
    <scope>NUCLEOTIDE SEQUENCE</scope>
    <source>
        <strain evidence="9">DSM 28700</strain>
    </source>
</reference>
<comment type="similarity">
    <text evidence="7">Belongs to the binding-protein-dependent transport system permease family.</text>
</comment>
<feature type="transmembrane region" description="Helical" evidence="7">
    <location>
        <begin position="139"/>
        <end position="157"/>
    </location>
</feature>
<dbReference type="PROSITE" id="PS50928">
    <property type="entry name" value="ABC_TM1"/>
    <property type="match status" value="1"/>
</dbReference>
<keyword evidence="3" id="KW-1003">Cell membrane</keyword>
<evidence type="ECO:0000259" key="8">
    <source>
        <dbReference type="PROSITE" id="PS50928"/>
    </source>
</evidence>
<evidence type="ECO:0000313" key="9">
    <source>
        <dbReference type="EMBL" id="WAH37059.1"/>
    </source>
</evidence>
<dbReference type="Pfam" id="PF00528">
    <property type="entry name" value="BPD_transp_1"/>
    <property type="match status" value="1"/>
</dbReference>
<organism evidence="9 10">
    <name type="scientific">Alicyclobacillus dauci</name>
    <dbReference type="NCBI Taxonomy" id="1475485"/>
    <lineage>
        <taxon>Bacteria</taxon>
        <taxon>Bacillati</taxon>
        <taxon>Bacillota</taxon>
        <taxon>Bacilli</taxon>
        <taxon>Bacillales</taxon>
        <taxon>Alicyclobacillaceae</taxon>
        <taxon>Alicyclobacillus</taxon>
    </lineage>
</organism>
<keyword evidence="10" id="KW-1185">Reference proteome</keyword>
<dbReference type="InterPro" id="IPR035906">
    <property type="entry name" value="MetI-like_sf"/>
</dbReference>
<evidence type="ECO:0000256" key="6">
    <source>
        <dbReference type="ARBA" id="ARBA00023136"/>
    </source>
</evidence>
<gene>
    <name evidence="9" type="ORF">NZD86_00295</name>
</gene>
<dbReference type="InterPro" id="IPR000515">
    <property type="entry name" value="MetI-like"/>
</dbReference>
<feature type="transmembrane region" description="Helical" evidence="7">
    <location>
        <begin position="105"/>
        <end position="127"/>
    </location>
</feature>
<evidence type="ECO:0000256" key="2">
    <source>
        <dbReference type="ARBA" id="ARBA00022448"/>
    </source>
</evidence>
<feature type="domain" description="ABC transmembrane type-1" evidence="8">
    <location>
        <begin position="70"/>
        <end position="261"/>
    </location>
</feature>
<feature type="transmembrane region" description="Helical" evidence="7">
    <location>
        <begin position="12"/>
        <end position="36"/>
    </location>
</feature>
<proteinExistence type="inferred from homology"/>
<sequence length="275" mass="29920">MNAVSSRSSRATSAILLIIMMVFTIFPLLTMLATALQPANSTPSGFSWPAHPQWHNFAVAWVATNFMHLLSSSVIYVVGVVPIAVILATLAGYGLGHITIPGGKAVTLLFVFGLTLPAEALITPLYYQFQSWGLLGTHWGVILALIGLYMPFGVFWMRTHFANSPVELTEAALLDGASAWQVFRQVHLPLARSALASLAILMFLWTWNQLLLPLVLVNDPSKGTVASALSAFQGQYSTNIVLLCAAAFIVLLPSLIVFLIFQRHFVQALLQGSER</sequence>
<evidence type="ECO:0000256" key="5">
    <source>
        <dbReference type="ARBA" id="ARBA00022989"/>
    </source>
</evidence>
<dbReference type="EMBL" id="CP104064">
    <property type="protein sequence ID" value="WAH37059.1"/>
    <property type="molecule type" value="Genomic_DNA"/>
</dbReference>
<evidence type="ECO:0000256" key="7">
    <source>
        <dbReference type="RuleBase" id="RU363032"/>
    </source>
</evidence>
<dbReference type="PANTHER" id="PTHR43744">
    <property type="entry name" value="ABC TRANSPORTER PERMEASE PROTEIN MG189-RELATED-RELATED"/>
    <property type="match status" value="1"/>
</dbReference>
<feature type="transmembrane region" description="Helical" evidence="7">
    <location>
        <begin position="194"/>
        <end position="216"/>
    </location>
</feature>
<evidence type="ECO:0000256" key="4">
    <source>
        <dbReference type="ARBA" id="ARBA00022692"/>
    </source>
</evidence>
<keyword evidence="4 7" id="KW-0812">Transmembrane</keyword>
<dbReference type="RefSeq" id="WP_268044492.1">
    <property type="nucleotide sequence ID" value="NZ_CP104064.1"/>
</dbReference>
<evidence type="ECO:0000256" key="1">
    <source>
        <dbReference type="ARBA" id="ARBA00004651"/>
    </source>
</evidence>
<name>A0ABY6Z2T4_9BACL</name>